<evidence type="ECO:0000256" key="6">
    <source>
        <dbReference type="ARBA" id="ARBA00023136"/>
    </source>
</evidence>
<evidence type="ECO:0000313" key="8">
    <source>
        <dbReference type="EMBL" id="MPM97714.1"/>
    </source>
</evidence>
<dbReference type="PANTHER" id="PTHR43549:SF3">
    <property type="entry name" value="MULTIDRUG RESISTANCE PROTEIN YPNP-RELATED"/>
    <property type="match status" value="1"/>
</dbReference>
<dbReference type="GO" id="GO:0005886">
    <property type="term" value="C:plasma membrane"/>
    <property type="evidence" value="ECO:0007669"/>
    <property type="project" value="UniProtKB-SubCell"/>
</dbReference>
<keyword evidence="2" id="KW-0813">Transport</keyword>
<evidence type="ECO:0000256" key="3">
    <source>
        <dbReference type="ARBA" id="ARBA00022475"/>
    </source>
</evidence>
<feature type="transmembrane region" description="Helical" evidence="7">
    <location>
        <begin position="81"/>
        <end position="99"/>
    </location>
</feature>
<dbReference type="EMBL" id="VSSQ01043947">
    <property type="protein sequence ID" value="MPM97714.1"/>
    <property type="molecule type" value="Genomic_DNA"/>
</dbReference>
<protein>
    <recommendedName>
        <fullName evidence="9">Multidrug export protein MepA</fullName>
    </recommendedName>
</protein>
<dbReference type="InterPro" id="IPR002528">
    <property type="entry name" value="MATE_fam"/>
</dbReference>
<feature type="transmembrane region" description="Helical" evidence="7">
    <location>
        <begin position="40"/>
        <end position="61"/>
    </location>
</feature>
<proteinExistence type="predicted"/>
<sequence length="175" mass="19087">MGNKLDSMAFLTVQALTNSITAFVGQNTGAKKPERVRTGVRVAVAATVVWCLLMTAVLLTASNTLFHLFSPEAAVAQAGGYYIRAIMPPYVLFGTMYILNGAMRGAGESVFPMATTVLSMIVMRVPAVYYLANRFGPERMFYGFGIGWTAGFILCTAYYLSGRWKRRGSLAEENP</sequence>
<keyword evidence="6 7" id="KW-0472">Membrane</keyword>
<feature type="transmembrane region" description="Helical" evidence="7">
    <location>
        <begin position="111"/>
        <end position="129"/>
    </location>
</feature>
<evidence type="ECO:0000256" key="5">
    <source>
        <dbReference type="ARBA" id="ARBA00022989"/>
    </source>
</evidence>
<keyword evidence="4 7" id="KW-0812">Transmembrane</keyword>
<organism evidence="8">
    <name type="scientific">bioreactor metagenome</name>
    <dbReference type="NCBI Taxonomy" id="1076179"/>
    <lineage>
        <taxon>unclassified sequences</taxon>
        <taxon>metagenomes</taxon>
        <taxon>ecological metagenomes</taxon>
    </lineage>
</organism>
<feature type="transmembrane region" description="Helical" evidence="7">
    <location>
        <begin position="141"/>
        <end position="160"/>
    </location>
</feature>
<keyword evidence="5 7" id="KW-1133">Transmembrane helix</keyword>
<dbReference type="AlphaFoldDB" id="A0A645E782"/>
<evidence type="ECO:0000256" key="7">
    <source>
        <dbReference type="SAM" id="Phobius"/>
    </source>
</evidence>
<dbReference type="Pfam" id="PF01554">
    <property type="entry name" value="MatE"/>
    <property type="match status" value="1"/>
</dbReference>
<keyword evidence="3" id="KW-1003">Cell membrane</keyword>
<comment type="caution">
    <text evidence="8">The sequence shown here is derived from an EMBL/GenBank/DDBJ whole genome shotgun (WGS) entry which is preliminary data.</text>
</comment>
<dbReference type="PANTHER" id="PTHR43549">
    <property type="entry name" value="MULTIDRUG RESISTANCE PROTEIN YPNP-RELATED"/>
    <property type="match status" value="1"/>
</dbReference>
<reference evidence="8" key="1">
    <citation type="submission" date="2019-08" db="EMBL/GenBank/DDBJ databases">
        <authorList>
            <person name="Kucharzyk K."/>
            <person name="Murdoch R.W."/>
            <person name="Higgins S."/>
            <person name="Loffler F."/>
        </authorList>
    </citation>
    <scope>NUCLEOTIDE SEQUENCE</scope>
</reference>
<evidence type="ECO:0000256" key="4">
    <source>
        <dbReference type="ARBA" id="ARBA00022692"/>
    </source>
</evidence>
<accession>A0A645E782</accession>
<evidence type="ECO:0000256" key="2">
    <source>
        <dbReference type="ARBA" id="ARBA00022448"/>
    </source>
</evidence>
<comment type="subcellular location">
    <subcellularLocation>
        <location evidence="1">Cell membrane</location>
        <topology evidence="1">Multi-pass membrane protein</topology>
    </subcellularLocation>
</comment>
<gene>
    <name evidence="8" type="ORF">SDC9_144891</name>
</gene>
<evidence type="ECO:0008006" key="9">
    <source>
        <dbReference type="Google" id="ProtNLM"/>
    </source>
</evidence>
<evidence type="ECO:0000256" key="1">
    <source>
        <dbReference type="ARBA" id="ARBA00004651"/>
    </source>
</evidence>
<name>A0A645E782_9ZZZZ</name>
<dbReference type="GO" id="GO:0015297">
    <property type="term" value="F:antiporter activity"/>
    <property type="evidence" value="ECO:0007669"/>
    <property type="project" value="InterPro"/>
</dbReference>
<dbReference type="GO" id="GO:0042910">
    <property type="term" value="F:xenobiotic transmembrane transporter activity"/>
    <property type="evidence" value="ECO:0007669"/>
    <property type="project" value="InterPro"/>
</dbReference>
<dbReference type="InterPro" id="IPR052031">
    <property type="entry name" value="Membrane_Transporter-Flippase"/>
</dbReference>